<dbReference type="EMBL" id="LN902844">
    <property type="protein sequence ID" value="CUT98731.1"/>
    <property type="molecule type" value="Genomic_DNA"/>
</dbReference>
<organism evidence="2 4">
    <name type="scientific">Echinococcus multilocularis</name>
    <name type="common">Fox tapeworm</name>
    <dbReference type="NCBI Taxonomy" id="6211"/>
    <lineage>
        <taxon>Eukaryota</taxon>
        <taxon>Metazoa</taxon>
        <taxon>Spiralia</taxon>
        <taxon>Lophotrochozoa</taxon>
        <taxon>Platyhelminthes</taxon>
        <taxon>Cestoda</taxon>
        <taxon>Eucestoda</taxon>
        <taxon>Cyclophyllidea</taxon>
        <taxon>Taeniidae</taxon>
        <taxon>Echinococcus</taxon>
    </lineage>
</organism>
<dbReference type="InterPro" id="IPR043790">
    <property type="entry name" value="DUF5732"/>
</dbReference>
<protein>
    <submittedName>
        <fullName evidence="3">STARP-like antigen</fullName>
    </submittedName>
</protein>
<accession>A0A087VYF6</accession>
<dbReference type="Pfam" id="PF19003">
    <property type="entry name" value="DUF5732"/>
    <property type="match status" value="1"/>
</dbReference>
<evidence type="ECO:0000313" key="3">
    <source>
        <dbReference type="EMBL" id="CUT98731.1"/>
    </source>
</evidence>
<reference evidence="2" key="2">
    <citation type="submission" date="2015-11" db="EMBL/GenBank/DDBJ databases">
        <authorList>
            <person name="Zhang Y."/>
            <person name="Guo Z."/>
        </authorList>
    </citation>
    <scope>NUCLEOTIDE SEQUENCE</scope>
</reference>
<reference evidence="2" key="1">
    <citation type="journal article" date="2013" name="Nature">
        <title>The genomes of four tapeworm species reveal adaptations to parasitism.</title>
        <authorList>
            <person name="Tsai I.J."/>
            <person name="Zarowiecki M."/>
            <person name="Holroyd N."/>
            <person name="Garciarrubio A."/>
            <person name="Sanchez-Flores A."/>
            <person name="Brooks K.L."/>
            <person name="Tracey A."/>
            <person name="Bobes R.J."/>
            <person name="Fragoso G."/>
            <person name="Sciutto E."/>
            <person name="Aslett M."/>
            <person name="Beasley H."/>
            <person name="Bennett H.M."/>
            <person name="Cai J."/>
            <person name="Camicia F."/>
            <person name="Clark R."/>
            <person name="Cucher M."/>
            <person name="De Silva N."/>
            <person name="Day T.A."/>
            <person name="Deplazes P."/>
            <person name="Estrada K."/>
            <person name="Fernandez C."/>
            <person name="Holland P.W."/>
            <person name="Hou J."/>
            <person name="Hu S."/>
            <person name="Huckvale T."/>
            <person name="Hung S.S."/>
            <person name="Kamenetzky L."/>
            <person name="Keane J.A."/>
            <person name="Kiss F."/>
            <person name="Koziol U."/>
            <person name="Lambert O."/>
            <person name="Liu K."/>
            <person name="Luo X."/>
            <person name="Luo Y."/>
            <person name="Macchiaroli N."/>
            <person name="Nichol S."/>
            <person name="Paps J."/>
            <person name="Parkinson J."/>
            <person name="Pouchkina-Stantcheva N."/>
            <person name="Riddiford N."/>
            <person name="Rosenzvit M."/>
            <person name="Salinas G."/>
            <person name="Wasmuth J.D."/>
            <person name="Zamanian M."/>
            <person name="Zheng Y."/>
            <person name="Cai X."/>
            <person name="Soberon X."/>
            <person name="Olson P.D."/>
            <person name="Laclette J.P."/>
            <person name="Brehm K."/>
            <person name="Berriman M."/>
            <person name="Garciarrubio A."/>
            <person name="Bobes R.J."/>
            <person name="Fragoso G."/>
            <person name="Sanchez-Flores A."/>
            <person name="Estrada K."/>
            <person name="Cevallos M.A."/>
            <person name="Morett E."/>
            <person name="Gonzalez V."/>
            <person name="Portillo T."/>
            <person name="Ochoa-Leyva A."/>
            <person name="Jose M.V."/>
            <person name="Sciutto E."/>
            <person name="Landa A."/>
            <person name="Jimenez L."/>
            <person name="Valdes V."/>
            <person name="Carrero J.C."/>
            <person name="Larralde C."/>
            <person name="Morales-Montor J."/>
            <person name="Limon-Lason J."/>
            <person name="Soberon X."/>
            <person name="Laclette J.P."/>
        </authorList>
    </citation>
    <scope>NUCLEOTIDE SEQUENCE [LARGE SCALE GENOMIC DNA]</scope>
</reference>
<feature type="domain" description="DUF5732" evidence="1">
    <location>
        <begin position="32"/>
        <end position="80"/>
    </location>
</feature>
<dbReference type="OrthoDB" id="6296750at2759"/>
<proteinExistence type="predicted"/>
<evidence type="ECO:0000259" key="1">
    <source>
        <dbReference type="Pfam" id="PF19003"/>
    </source>
</evidence>
<sequence length="105" mass="11465">MCCLGLSSVKGSEQQQSKLQGTAFIPKEAVEDETFEIEKGNVSPVDLAFTPERRHRALTISMPLAALHPHPQHRCLPAMPGLGWRGRGPTAVSNVLLLPRRSKPS</sequence>
<dbReference type="AlphaFoldDB" id="A0A087VYF6"/>
<evidence type="ECO:0000313" key="4">
    <source>
        <dbReference type="Proteomes" id="UP000017246"/>
    </source>
</evidence>
<gene>
    <name evidence="2" type="ORF">EmuJ_000114700</name>
</gene>
<dbReference type="OMA" id="HKCLPAM"/>
<evidence type="ECO:0000313" key="2">
    <source>
        <dbReference type="EMBL" id="CDI97376.1"/>
    </source>
</evidence>
<dbReference type="EMBL" id="LN902844">
    <property type="protein sequence ID" value="CDI97376.1"/>
    <property type="molecule type" value="Genomic_DNA"/>
</dbReference>
<keyword evidence="4" id="KW-1185">Reference proteome</keyword>
<dbReference type="Proteomes" id="UP000017246">
    <property type="component" value="Unassembled WGS sequence"/>
</dbReference>
<name>A0A087VYF6_ECHMU</name>